<dbReference type="AlphaFoldDB" id="A0A381P5U0"/>
<protein>
    <recommendedName>
        <fullName evidence="2">Sortilin N-terminal domain-containing protein</fullName>
    </recommendedName>
</protein>
<dbReference type="InterPro" id="IPR036278">
    <property type="entry name" value="Sialidase_sf"/>
</dbReference>
<organism evidence="3">
    <name type="scientific">marine metagenome</name>
    <dbReference type="NCBI Taxonomy" id="408172"/>
    <lineage>
        <taxon>unclassified sequences</taxon>
        <taxon>metagenomes</taxon>
        <taxon>ecological metagenomes</taxon>
    </lineage>
</organism>
<evidence type="ECO:0000313" key="3">
    <source>
        <dbReference type="EMBL" id="SUZ61954.1"/>
    </source>
</evidence>
<sequence>MKFKLLSILITIIFISPFNLQSFSNKDSITNHLEWRSIGPDRGGRSIAVSGSSSRINEYYFGAVGGGLWKTIDGGQTWKPVTDGQLKSSSVGAVAVSNSNPDVVYIGMGETELRGNIMQGDGVYKSIDAGKTWEHVGLEETQAISKIRVHPTNPDVVYVAALGHPYGENPERGVFKSTDGGKNWNKILFKSTKAGAIDLVMDANNPDVLYSTFWQVYRTPYKMLGGGPDCGIYKTTDGGKSWEDISENSGLPSRPLGKIGITVSPVNSNRLWALVEANNGGVYTSDDAGSTWSLINDERKLRQRAFYYSRIYADPKDENTVYALNTGFYKSVDGGKTFDKRIIVPHGDNHDLWIDPQNPMRMVNANDGGGCVSVNGGESWTDLDFPTSQFYHIMVTRDFPYMICGAQQDNSTMCIPSEGWNFKQARGPHKQYYYAIGGGESGYISQHPNKLDWFYAGSQGALLTKYDRSNGYRRDIQVYPRFFSGEPSSALPERWQWTFPIVFSPLNPNKLYTCSQHVWVSEDDGQSWTKISPDLTYADPNTLGDTGGIITNDMNGPEIYATVFALVPSNYDENVIWAGSDDGLVHITTDHGKTWKNITPIDMPKDTRISIIEESTHNPGTAYVAAKRYQMDDRKPYIWKTSDYGKTWNLIVDGIRKDDFIHVVREDLIVPGLLYAGGEHGVWVSYDNGDNWSSLSLNMPDTQISDLIVTDKDIVVGTHGRSIYILDDISPIREMSEVDFNKPHLYDTYYAARRVQNAEIKYYLPDDATSLNIKILDQKGNVVLEKEGLIEKDASEEESSWYGSDNKNPSMKKGLNTYIWNLRYPGATEFEGMIIWSARPQLGPIAPPGKYIIELTINNEKYETSIDLIKDPRIDVSDDDINVQFNFAMEIRNQTDLANKSVIEIRNMKVHLDSIISKKSSSSSAKIKTLISKLETIESSIYQVKNQSGQDPLNFPIRVNNRLAYLRKSVESGDGLPTKGSREVYKLLKDELLGYTNSLDKLKKEFNRYL</sequence>
<keyword evidence="1" id="KW-0677">Repeat</keyword>
<dbReference type="InterPro" id="IPR015943">
    <property type="entry name" value="WD40/YVTN_repeat-like_dom_sf"/>
</dbReference>
<accession>A0A381P5U0</accession>
<proteinExistence type="predicted"/>
<feature type="domain" description="Sortilin N-terminal" evidence="2">
    <location>
        <begin position="517"/>
        <end position="662"/>
    </location>
</feature>
<dbReference type="EMBL" id="UINC01000838">
    <property type="protein sequence ID" value="SUZ61954.1"/>
    <property type="molecule type" value="Genomic_DNA"/>
</dbReference>
<name>A0A381P5U0_9ZZZZ</name>
<dbReference type="Pfam" id="PF15902">
    <property type="entry name" value="Sortilin-Vps10"/>
    <property type="match status" value="2"/>
</dbReference>
<evidence type="ECO:0000256" key="1">
    <source>
        <dbReference type="ARBA" id="ARBA00022737"/>
    </source>
</evidence>
<reference evidence="3" key="1">
    <citation type="submission" date="2018-05" db="EMBL/GenBank/DDBJ databases">
        <authorList>
            <person name="Lanie J.A."/>
            <person name="Ng W.-L."/>
            <person name="Kazmierczak K.M."/>
            <person name="Andrzejewski T.M."/>
            <person name="Davidsen T.M."/>
            <person name="Wayne K.J."/>
            <person name="Tettelin H."/>
            <person name="Glass J.I."/>
            <person name="Rusch D."/>
            <person name="Podicherti R."/>
            <person name="Tsui H.-C.T."/>
            <person name="Winkler M.E."/>
        </authorList>
    </citation>
    <scope>NUCLEOTIDE SEQUENCE</scope>
</reference>
<dbReference type="PANTHER" id="PTHR43739:SF5">
    <property type="entry name" value="EXO-ALPHA-SIALIDASE"/>
    <property type="match status" value="1"/>
</dbReference>
<feature type="domain" description="Sortilin N-terminal" evidence="2">
    <location>
        <begin position="123"/>
        <end position="248"/>
    </location>
</feature>
<dbReference type="SUPFAM" id="SSF50939">
    <property type="entry name" value="Sialidases"/>
    <property type="match status" value="1"/>
</dbReference>
<dbReference type="GO" id="GO:0010411">
    <property type="term" value="P:xyloglucan metabolic process"/>
    <property type="evidence" value="ECO:0007669"/>
    <property type="project" value="TreeGrafter"/>
</dbReference>
<dbReference type="Gene3D" id="2.130.10.10">
    <property type="entry name" value="YVTN repeat-like/Quinoprotein amine dehydrogenase"/>
    <property type="match status" value="4"/>
</dbReference>
<dbReference type="SUPFAM" id="SSF110296">
    <property type="entry name" value="Oligoxyloglucan reducing end-specific cellobiohydrolase"/>
    <property type="match status" value="1"/>
</dbReference>
<dbReference type="InterPro" id="IPR031778">
    <property type="entry name" value="Sortilin_N"/>
</dbReference>
<dbReference type="CDD" id="cd15482">
    <property type="entry name" value="Sialidase_non-viral"/>
    <property type="match status" value="3"/>
</dbReference>
<gene>
    <name evidence="3" type="ORF">METZ01_LOCUS14808</name>
</gene>
<dbReference type="PANTHER" id="PTHR43739">
    <property type="entry name" value="XYLOGLUCANASE (EUROFUNG)"/>
    <property type="match status" value="1"/>
</dbReference>
<dbReference type="InterPro" id="IPR052025">
    <property type="entry name" value="Xyloglucanase_GH74"/>
</dbReference>
<evidence type="ECO:0000259" key="2">
    <source>
        <dbReference type="Pfam" id="PF15902"/>
    </source>
</evidence>